<evidence type="ECO:0000313" key="1">
    <source>
        <dbReference type="EMBL" id="QHT23840.1"/>
    </source>
</evidence>
<reference evidence="1" key="1">
    <citation type="journal article" date="2020" name="Nature">
        <title>Giant virus diversity and host interactions through global metagenomics.</title>
        <authorList>
            <person name="Schulz F."/>
            <person name="Roux S."/>
            <person name="Paez-Espino D."/>
            <person name="Jungbluth S."/>
            <person name="Walsh D.A."/>
            <person name="Denef V.J."/>
            <person name="McMahon K.D."/>
            <person name="Konstantinidis K.T."/>
            <person name="Eloe-Fadrosh E.A."/>
            <person name="Kyrpides N.C."/>
            <person name="Woyke T."/>
        </authorList>
    </citation>
    <scope>NUCLEOTIDE SEQUENCE</scope>
    <source>
        <strain evidence="1">GVMAG-M-3300023179-132</strain>
    </source>
</reference>
<dbReference type="EMBL" id="MN739735">
    <property type="protein sequence ID" value="QHT23840.1"/>
    <property type="molecule type" value="Genomic_DNA"/>
</dbReference>
<dbReference type="AlphaFoldDB" id="A0A6C0E5J0"/>
<protein>
    <submittedName>
        <fullName evidence="1">Uncharacterized protein</fullName>
    </submittedName>
</protein>
<accession>A0A6C0E5J0</accession>
<name>A0A6C0E5J0_9ZZZZ</name>
<organism evidence="1">
    <name type="scientific">viral metagenome</name>
    <dbReference type="NCBI Taxonomy" id="1070528"/>
    <lineage>
        <taxon>unclassified sequences</taxon>
        <taxon>metagenomes</taxon>
        <taxon>organismal metagenomes</taxon>
    </lineage>
</organism>
<proteinExistence type="predicted"/>
<sequence length="174" mass="20011">MPVDVEYDEVVVNLKVIASICVNTKLYTKGAYLNIEQPMFIPESLRRWYRQDSRDEAIKRIDRTIARSIAYLEKDKEKERAIVQYLDDAKKGIINMKDTYSTCVQTMARLDTILDKIETSMALVKIEDIQEAVSNTMVENIPISNARFEKSIDSGNVISSDNFQILPINIKKNK</sequence>